<evidence type="ECO:0000256" key="2">
    <source>
        <dbReference type="SAM" id="Phobius"/>
    </source>
</evidence>
<gene>
    <name evidence="3" type="ORF">DH2020_030668</name>
</gene>
<reference evidence="3 4" key="1">
    <citation type="journal article" date="2021" name="Comput. Struct. Biotechnol. J.">
        <title>De novo genome assembly of the potent medicinal plant Rehmannia glutinosa using nanopore technology.</title>
        <authorList>
            <person name="Ma L."/>
            <person name="Dong C."/>
            <person name="Song C."/>
            <person name="Wang X."/>
            <person name="Zheng X."/>
            <person name="Niu Y."/>
            <person name="Chen S."/>
            <person name="Feng W."/>
        </authorList>
    </citation>
    <scope>NUCLEOTIDE SEQUENCE [LARGE SCALE GENOMIC DNA]</scope>
    <source>
        <strain evidence="3">DH-2019</strain>
    </source>
</reference>
<keyword evidence="4" id="KW-1185">Reference proteome</keyword>
<accession>A0ABR0VK26</accession>
<comment type="caution">
    <text evidence="3">The sequence shown here is derived from an EMBL/GenBank/DDBJ whole genome shotgun (WGS) entry which is preliminary data.</text>
</comment>
<name>A0ABR0VK26_REHGL</name>
<dbReference type="EMBL" id="JABTTQ020001089">
    <property type="protein sequence ID" value="KAK6135560.1"/>
    <property type="molecule type" value="Genomic_DNA"/>
</dbReference>
<feature type="region of interest" description="Disordered" evidence="1">
    <location>
        <begin position="15"/>
        <end position="34"/>
    </location>
</feature>
<dbReference type="Proteomes" id="UP001318860">
    <property type="component" value="Unassembled WGS sequence"/>
</dbReference>
<sequence>MASIGITASIQRACSSQHITKKPSSAQARPARSLGMTNVVTPNVEGLKLAEKQDKFPLVPNDDPKELGHEVHYSKNSDEPRFSDERWRKGTWDLNMFVKQGRMDWDAVIVAGRAAMLGFFMSYIVDALTGLDVVGQTGNFICKGALFLTIIGVLIFRRKEDLENIQKLADEAAFYDKQWQASWQNPEASKDQIRKNN</sequence>
<keyword evidence="2" id="KW-1133">Transmembrane helix</keyword>
<keyword evidence="2" id="KW-0812">Transmembrane</keyword>
<feature type="compositionally biased region" description="Polar residues" evidence="1">
    <location>
        <begin position="15"/>
        <end position="27"/>
    </location>
</feature>
<protein>
    <submittedName>
        <fullName evidence="3">Uncharacterized protein</fullName>
    </submittedName>
</protein>
<keyword evidence="2" id="KW-0472">Membrane</keyword>
<evidence type="ECO:0000313" key="3">
    <source>
        <dbReference type="EMBL" id="KAK6135560.1"/>
    </source>
</evidence>
<evidence type="ECO:0000256" key="1">
    <source>
        <dbReference type="SAM" id="MobiDB-lite"/>
    </source>
</evidence>
<feature type="transmembrane region" description="Helical" evidence="2">
    <location>
        <begin position="105"/>
        <end position="125"/>
    </location>
</feature>
<feature type="transmembrane region" description="Helical" evidence="2">
    <location>
        <begin position="137"/>
        <end position="156"/>
    </location>
</feature>
<proteinExistence type="predicted"/>
<organism evidence="3 4">
    <name type="scientific">Rehmannia glutinosa</name>
    <name type="common">Chinese foxglove</name>
    <dbReference type="NCBI Taxonomy" id="99300"/>
    <lineage>
        <taxon>Eukaryota</taxon>
        <taxon>Viridiplantae</taxon>
        <taxon>Streptophyta</taxon>
        <taxon>Embryophyta</taxon>
        <taxon>Tracheophyta</taxon>
        <taxon>Spermatophyta</taxon>
        <taxon>Magnoliopsida</taxon>
        <taxon>eudicotyledons</taxon>
        <taxon>Gunneridae</taxon>
        <taxon>Pentapetalae</taxon>
        <taxon>asterids</taxon>
        <taxon>lamiids</taxon>
        <taxon>Lamiales</taxon>
        <taxon>Orobanchaceae</taxon>
        <taxon>Rehmannieae</taxon>
        <taxon>Rehmannia</taxon>
    </lineage>
</organism>
<evidence type="ECO:0000313" key="4">
    <source>
        <dbReference type="Proteomes" id="UP001318860"/>
    </source>
</evidence>